<keyword evidence="2" id="KW-0560">Oxidoreductase</keyword>
<protein>
    <submittedName>
        <fullName evidence="2">Antibiotic biosynthesis monooxygenase domain protein</fullName>
    </submittedName>
</protein>
<evidence type="ECO:0000313" key="3">
    <source>
        <dbReference type="Proteomes" id="UP000000447"/>
    </source>
</evidence>
<keyword evidence="3" id="KW-1185">Reference proteome</keyword>
<dbReference type="KEGG" id="tro:trd_1097"/>
<sequence>MFVDLSFFEVDEGMQPEFEQTFRVLIAAAREAEGCISSELVRLDEELRYVWVERWESREAHNAFNERLFGELLPRLPDFGRYARRMVDRDAEGYVVI</sequence>
<dbReference type="EMBL" id="CP001275">
    <property type="protein sequence ID" value="ACM04824.1"/>
    <property type="molecule type" value="Genomic_DNA"/>
</dbReference>
<dbReference type="GO" id="GO:0004497">
    <property type="term" value="F:monooxygenase activity"/>
    <property type="evidence" value="ECO:0007669"/>
    <property type="project" value="UniProtKB-KW"/>
</dbReference>
<dbReference type="InterPro" id="IPR007138">
    <property type="entry name" value="ABM_dom"/>
</dbReference>
<dbReference type="AlphaFoldDB" id="B9L0M6"/>
<dbReference type="RefSeq" id="WP_015922050.1">
    <property type="nucleotide sequence ID" value="NC_011959.1"/>
</dbReference>
<keyword evidence="2" id="KW-0503">Monooxygenase</keyword>
<proteinExistence type="predicted"/>
<dbReference type="SUPFAM" id="SSF54909">
    <property type="entry name" value="Dimeric alpha+beta barrel"/>
    <property type="match status" value="1"/>
</dbReference>
<dbReference type="PROSITE" id="PS51725">
    <property type="entry name" value="ABM"/>
    <property type="match status" value="1"/>
</dbReference>
<evidence type="ECO:0000313" key="2">
    <source>
        <dbReference type="EMBL" id="ACM04824.1"/>
    </source>
</evidence>
<dbReference type="HOGENOM" id="CLU_2345747_0_0_0"/>
<evidence type="ECO:0000259" key="1">
    <source>
        <dbReference type="PROSITE" id="PS51725"/>
    </source>
</evidence>
<name>B9L0M6_THERP</name>
<dbReference type="Proteomes" id="UP000000447">
    <property type="component" value="Chromosome"/>
</dbReference>
<dbReference type="InterPro" id="IPR011008">
    <property type="entry name" value="Dimeric_a/b-barrel"/>
</dbReference>
<dbReference type="OrthoDB" id="9798157at2"/>
<reference evidence="2 3" key="1">
    <citation type="journal article" date="2009" name="PLoS ONE">
        <title>Complete genome sequence of the aerobic CO-oxidizing thermophile Thermomicrobium roseum.</title>
        <authorList>
            <person name="Wu D."/>
            <person name="Raymond J."/>
            <person name="Wu M."/>
            <person name="Chatterji S."/>
            <person name="Ren Q."/>
            <person name="Graham J.E."/>
            <person name="Bryant D.A."/>
            <person name="Robb F."/>
            <person name="Colman A."/>
            <person name="Tallon L.J."/>
            <person name="Badger J.H."/>
            <person name="Madupu R."/>
            <person name="Ward N.L."/>
            <person name="Eisen J.A."/>
        </authorList>
    </citation>
    <scope>NUCLEOTIDE SEQUENCE [LARGE SCALE GENOMIC DNA]</scope>
    <source>
        <strain evidence="3">ATCC 27502 / DSM 5159 / P-2</strain>
    </source>
</reference>
<dbReference type="Gene3D" id="3.30.70.100">
    <property type="match status" value="1"/>
</dbReference>
<dbReference type="eggNOG" id="COG1359">
    <property type="taxonomic scope" value="Bacteria"/>
</dbReference>
<feature type="domain" description="ABM" evidence="1">
    <location>
        <begin position="2"/>
        <end position="95"/>
    </location>
</feature>
<dbReference type="Pfam" id="PF03992">
    <property type="entry name" value="ABM"/>
    <property type="match status" value="1"/>
</dbReference>
<organism evidence="2 3">
    <name type="scientific">Thermomicrobium roseum (strain ATCC 27502 / DSM 5159 / P-2)</name>
    <dbReference type="NCBI Taxonomy" id="309801"/>
    <lineage>
        <taxon>Bacteria</taxon>
        <taxon>Pseudomonadati</taxon>
        <taxon>Thermomicrobiota</taxon>
        <taxon>Thermomicrobia</taxon>
        <taxon>Thermomicrobiales</taxon>
        <taxon>Thermomicrobiaceae</taxon>
        <taxon>Thermomicrobium</taxon>
    </lineage>
</organism>
<accession>B9L0M6</accession>
<gene>
    <name evidence="2" type="ordered locus">trd_1097</name>
</gene>